<dbReference type="InterPro" id="IPR050925">
    <property type="entry name" value="Rhomboid_protease_S54"/>
</dbReference>
<keyword evidence="13" id="KW-1185">Reference proteome</keyword>
<feature type="transmembrane region" description="Helical" evidence="8">
    <location>
        <begin position="299"/>
        <end position="316"/>
    </location>
</feature>
<comment type="similarity">
    <text evidence="2">Belongs to the peptidase S54 family.</text>
</comment>
<evidence type="ECO:0000256" key="8">
    <source>
        <dbReference type="SAM" id="Phobius"/>
    </source>
</evidence>
<sequence>MSEYKPEDNDNTPPSVPDEYRRESPYPPKSWDTLPSAESPAKKFNPYRIEPEPEKTAPAYNPYKPPVTFYNPANPQNPYGQNNNPPTNGGYPPDQSMYGGYRSGGVQQQQPPTPTVPVRNVQSSPIVTYTILGAIGFVFLVEFAFQAGRGSIGALGSFNLDTLINLGALQKDMVRQGEIWRLFTAMFLHASLLHIVFNGLALWSLGMHLEQQMGRTRFLLIYFLGGLSGSLLSFGLGNPSAVSVGASGAIFALLGGLIGFYLNHRFIFGQMGRSQLNSLVFTAVINFVILLSIPQVDNLAHLGGLLSGLFLGYFLPSDYRQRSAGKALEYWAVFALLIVMGALLYLFMNQHVTNL</sequence>
<dbReference type="InterPro" id="IPR022764">
    <property type="entry name" value="Peptidase_S54_rhomboid_dom"/>
</dbReference>
<dbReference type="Gene3D" id="1.20.1540.10">
    <property type="entry name" value="Rhomboid-like"/>
    <property type="match status" value="1"/>
</dbReference>
<gene>
    <name evidence="10" type="ORF">HXX08_23805</name>
    <name evidence="11" type="ORF">OZ401_004447</name>
</gene>
<dbReference type="EMBL" id="CP128400">
    <property type="protein sequence ID" value="WJW68828.1"/>
    <property type="molecule type" value="Genomic_DNA"/>
</dbReference>
<evidence type="ECO:0000259" key="9">
    <source>
        <dbReference type="Pfam" id="PF01694"/>
    </source>
</evidence>
<dbReference type="Proteomes" id="UP000521676">
    <property type="component" value="Unassembled WGS sequence"/>
</dbReference>
<proteinExistence type="inferred from homology"/>
<evidence type="ECO:0000256" key="1">
    <source>
        <dbReference type="ARBA" id="ARBA00004141"/>
    </source>
</evidence>
<dbReference type="RefSeq" id="WP_341470732.1">
    <property type="nucleotide sequence ID" value="NZ_CP128400.1"/>
</dbReference>
<organism evidence="10 12">
    <name type="scientific">Candidatus Chlorohelix allophototropha</name>
    <dbReference type="NCBI Taxonomy" id="3003348"/>
    <lineage>
        <taxon>Bacteria</taxon>
        <taxon>Bacillati</taxon>
        <taxon>Chloroflexota</taxon>
        <taxon>Chloroflexia</taxon>
        <taxon>Candidatus Chloroheliales</taxon>
        <taxon>Candidatus Chloroheliaceae</taxon>
        <taxon>Candidatus Chlorohelix</taxon>
    </lineage>
</organism>
<evidence type="ECO:0000313" key="11">
    <source>
        <dbReference type="EMBL" id="WJW68828.1"/>
    </source>
</evidence>
<keyword evidence="3 8" id="KW-0812">Transmembrane</keyword>
<evidence type="ECO:0000256" key="3">
    <source>
        <dbReference type="ARBA" id="ARBA00022692"/>
    </source>
</evidence>
<dbReference type="GO" id="GO:0004252">
    <property type="term" value="F:serine-type endopeptidase activity"/>
    <property type="evidence" value="ECO:0007669"/>
    <property type="project" value="InterPro"/>
</dbReference>
<feature type="domain" description="Peptidase S54 rhomboid" evidence="9">
    <location>
        <begin position="177"/>
        <end position="315"/>
    </location>
</feature>
<protein>
    <submittedName>
        <fullName evidence="10">Rhomboid family intramembrane serine protease</fullName>
        <ecNumber evidence="11">3.4.21.105</ecNumber>
    </submittedName>
</protein>
<keyword evidence="5 8" id="KW-1133">Transmembrane helix</keyword>
<reference evidence="10 12" key="1">
    <citation type="submission" date="2020-06" db="EMBL/GenBank/DDBJ databases">
        <title>Anoxygenic phototrophic Chloroflexota member uses a Type I reaction center.</title>
        <authorList>
            <person name="Tsuji J.M."/>
            <person name="Shaw N.A."/>
            <person name="Nagashima S."/>
            <person name="Venkiteswaran J."/>
            <person name="Schiff S.L."/>
            <person name="Hanada S."/>
            <person name="Tank M."/>
            <person name="Neufeld J.D."/>
        </authorList>
    </citation>
    <scope>NUCLEOTIDE SEQUENCE [LARGE SCALE GENOMIC DNA]</scope>
    <source>
        <strain evidence="10">L227-S17</strain>
    </source>
</reference>
<feature type="region of interest" description="Disordered" evidence="7">
    <location>
        <begin position="1"/>
        <end position="118"/>
    </location>
</feature>
<evidence type="ECO:0000313" key="12">
    <source>
        <dbReference type="Proteomes" id="UP000521676"/>
    </source>
</evidence>
<name>A0A8T7M9R7_9CHLR</name>
<keyword evidence="10" id="KW-0645">Protease</keyword>
<keyword evidence="4 11" id="KW-0378">Hydrolase</keyword>
<feature type="compositionally biased region" description="Low complexity" evidence="7">
    <location>
        <begin position="70"/>
        <end position="93"/>
    </location>
</feature>
<dbReference type="EC" id="3.4.21.105" evidence="11"/>
<feature type="transmembrane region" description="Helical" evidence="8">
    <location>
        <begin position="274"/>
        <end position="293"/>
    </location>
</feature>
<evidence type="ECO:0000256" key="7">
    <source>
        <dbReference type="SAM" id="MobiDB-lite"/>
    </source>
</evidence>
<feature type="transmembrane region" description="Helical" evidence="8">
    <location>
        <begin position="182"/>
        <end position="206"/>
    </location>
</feature>
<dbReference type="Pfam" id="PF01694">
    <property type="entry name" value="Rhomboid"/>
    <property type="match status" value="1"/>
</dbReference>
<dbReference type="SUPFAM" id="SSF144091">
    <property type="entry name" value="Rhomboid-like"/>
    <property type="match status" value="1"/>
</dbReference>
<dbReference type="EMBL" id="JACATZ010000003">
    <property type="protein sequence ID" value="NWJ48897.1"/>
    <property type="molecule type" value="Genomic_DNA"/>
</dbReference>
<dbReference type="InterPro" id="IPR035952">
    <property type="entry name" value="Rhomboid-like_sf"/>
</dbReference>
<evidence type="ECO:0000256" key="4">
    <source>
        <dbReference type="ARBA" id="ARBA00022801"/>
    </source>
</evidence>
<dbReference type="GO" id="GO:0006508">
    <property type="term" value="P:proteolysis"/>
    <property type="evidence" value="ECO:0007669"/>
    <property type="project" value="UniProtKB-KW"/>
</dbReference>
<feature type="transmembrane region" description="Helical" evidence="8">
    <location>
        <begin position="218"/>
        <end position="236"/>
    </location>
</feature>
<reference evidence="11" key="2">
    <citation type="journal article" date="2024" name="Nature">
        <title>Anoxygenic phototroph of the Chloroflexota uses a type I reaction centre.</title>
        <authorList>
            <person name="Tsuji J.M."/>
            <person name="Shaw N.A."/>
            <person name="Nagashima S."/>
            <person name="Venkiteswaran J.J."/>
            <person name="Schiff S.L."/>
            <person name="Watanabe T."/>
            <person name="Fukui M."/>
            <person name="Hanada S."/>
            <person name="Tank M."/>
            <person name="Neufeld J.D."/>
        </authorList>
    </citation>
    <scope>NUCLEOTIDE SEQUENCE</scope>
    <source>
        <strain evidence="11">L227-S17</strain>
    </source>
</reference>
<accession>A0A8T7M9R7</accession>
<dbReference type="PANTHER" id="PTHR43731:SF14">
    <property type="entry name" value="PRESENILIN-ASSOCIATED RHOMBOID-LIKE PROTEIN, MITOCHONDRIAL"/>
    <property type="match status" value="1"/>
</dbReference>
<evidence type="ECO:0000313" key="13">
    <source>
        <dbReference type="Proteomes" id="UP001431572"/>
    </source>
</evidence>
<evidence type="ECO:0000256" key="6">
    <source>
        <dbReference type="ARBA" id="ARBA00023136"/>
    </source>
</evidence>
<dbReference type="Proteomes" id="UP001431572">
    <property type="component" value="Chromosome 2"/>
</dbReference>
<evidence type="ECO:0000313" key="10">
    <source>
        <dbReference type="EMBL" id="NWJ48897.1"/>
    </source>
</evidence>
<evidence type="ECO:0000256" key="2">
    <source>
        <dbReference type="ARBA" id="ARBA00009045"/>
    </source>
</evidence>
<dbReference type="GO" id="GO:0016020">
    <property type="term" value="C:membrane"/>
    <property type="evidence" value="ECO:0007669"/>
    <property type="project" value="UniProtKB-SubCell"/>
</dbReference>
<feature type="transmembrane region" description="Helical" evidence="8">
    <location>
        <begin position="126"/>
        <end position="145"/>
    </location>
</feature>
<feature type="transmembrane region" description="Helical" evidence="8">
    <location>
        <begin position="328"/>
        <end position="348"/>
    </location>
</feature>
<dbReference type="AlphaFoldDB" id="A0A8T7M9R7"/>
<comment type="subcellular location">
    <subcellularLocation>
        <location evidence="1">Membrane</location>
        <topology evidence="1">Multi-pass membrane protein</topology>
    </subcellularLocation>
</comment>
<keyword evidence="6 8" id="KW-0472">Membrane</keyword>
<feature type="transmembrane region" description="Helical" evidence="8">
    <location>
        <begin position="242"/>
        <end position="262"/>
    </location>
</feature>
<dbReference type="PANTHER" id="PTHR43731">
    <property type="entry name" value="RHOMBOID PROTEASE"/>
    <property type="match status" value="1"/>
</dbReference>
<evidence type="ECO:0000256" key="5">
    <source>
        <dbReference type="ARBA" id="ARBA00022989"/>
    </source>
</evidence>